<dbReference type="Proteomes" id="UP001198439">
    <property type="component" value="Unassembled WGS sequence"/>
</dbReference>
<dbReference type="InterPro" id="IPR036680">
    <property type="entry name" value="SPOR-like_sf"/>
</dbReference>
<reference evidence="3" key="1">
    <citation type="submission" date="2018-03" db="EMBL/GenBank/DDBJ databases">
        <title>Lachnoclostridium SNUG30370 gen.nov., sp.nov., isolated from human faeces.</title>
        <authorList>
            <person name="Seo B."/>
            <person name="Jeon K."/>
            <person name="Ko G."/>
        </authorList>
    </citation>
    <scope>NUCLEOTIDE SEQUENCE [LARGE SCALE GENOMIC DNA]</scope>
    <source>
        <strain evidence="3">SNUG30370</strain>
    </source>
</reference>
<dbReference type="AlphaFoldDB" id="A0A2T3G3W6"/>
<dbReference type="Proteomes" id="UP000241201">
    <property type="component" value="Unassembled WGS sequence"/>
</dbReference>
<dbReference type="GeneID" id="77469746"/>
<reference evidence="1" key="3">
    <citation type="submission" date="2021-10" db="EMBL/GenBank/DDBJ databases">
        <title>Collection of gut derived symbiotic bacterial strains cultured from healthy donors.</title>
        <authorList>
            <person name="Lin H."/>
            <person name="Littmann E."/>
            <person name="Kohout C."/>
            <person name="Pamer E.G."/>
        </authorList>
    </citation>
    <scope>NUCLEOTIDE SEQUENCE</scope>
    <source>
        <strain evidence="1">DFI.4.48</strain>
    </source>
</reference>
<keyword evidence="3" id="KW-1185">Reference proteome</keyword>
<comment type="caution">
    <text evidence="2">The sequence shown here is derived from an EMBL/GenBank/DDBJ whole genome shotgun (WGS) entry which is preliminary data.</text>
</comment>
<organism evidence="2 3">
    <name type="scientific">Faecalibacillus faecis</name>
    <dbReference type="NCBI Taxonomy" id="1982628"/>
    <lineage>
        <taxon>Bacteria</taxon>
        <taxon>Bacillati</taxon>
        <taxon>Bacillota</taxon>
        <taxon>Erysipelotrichia</taxon>
        <taxon>Erysipelotrichales</taxon>
        <taxon>Coprobacillaceae</taxon>
        <taxon>Faecalibacillus</taxon>
    </lineage>
</organism>
<gene>
    <name evidence="2" type="ORF">C7U55_01320</name>
    <name evidence="1" type="ORF">LJD69_02485</name>
</gene>
<evidence type="ECO:0000313" key="3">
    <source>
        <dbReference type="Proteomes" id="UP000241201"/>
    </source>
</evidence>
<dbReference type="EMBL" id="JAJDKZ010000005">
    <property type="protein sequence ID" value="MCB8609463.1"/>
    <property type="molecule type" value="Genomic_DNA"/>
</dbReference>
<reference evidence="2" key="2">
    <citation type="journal article" date="2019" name="Int. J. Syst. Evol. Microbiol.">
        <title>Faecalibacillus intestinalis gen. nov., sp. nov. and Faecalibacillus faecis sp. nov., isolated from human faeces.</title>
        <authorList>
            <person name="Seo B."/>
            <person name="Jeon K."/>
            <person name="Baek I."/>
            <person name="Lee Y.M."/>
            <person name="Baek K."/>
            <person name="Ko G."/>
        </authorList>
    </citation>
    <scope>NUCLEOTIDE SEQUENCE</scope>
    <source>
        <strain evidence="2">SNUG30370</strain>
    </source>
</reference>
<evidence type="ECO:0000313" key="2">
    <source>
        <dbReference type="EMBL" id="PST42226.1"/>
    </source>
</evidence>
<protein>
    <submittedName>
        <fullName evidence="1">SPOR domain-containing protein</fullName>
    </submittedName>
</protein>
<dbReference type="RefSeq" id="WP_106987007.1">
    <property type="nucleotide sequence ID" value="NZ_DAWBWI010000374.1"/>
</dbReference>
<dbReference type="Gene3D" id="3.30.70.1070">
    <property type="entry name" value="Sporulation related repeat"/>
    <property type="match status" value="1"/>
</dbReference>
<sequence length="130" mass="15712">MKKKGLLIFTFFMLILNTVCFLYVDYAMQQDMSIYVLQVGRYKEKENANQIINQLKELEMTSYFYQDQEYVIIQDIYLEERQANQQAKELSQKGITCVVKEYLIDESYQEEIQKKNYKRIYPLLKQVDTK</sequence>
<accession>A0A2T3G3W6</accession>
<name>A0A2T3G3W6_9FIRM</name>
<dbReference type="EMBL" id="PYLP01000001">
    <property type="protein sequence ID" value="PST42226.1"/>
    <property type="molecule type" value="Genomic_DNA"/>
</dbReference>
<dbReference type="GO" id="GO:0042834">
    <property type="term" value="F:peptidoglycan binding"/>
    <property type="evidence" value="ECO:0007669"/>
    <property type="project" value="InterPro"/>
</dbReference>
<evidence type="ECO:0000313" key="1">
    <source>
        <dbReference type="EMBL" id="MCB8609463.1"/>
    </source>
</evidence>
<proteinExistence type="predicted"/>
<dbReference type="SUPFAM" id="SSF110997">
    <property type="entry name" value="Sporulation related repeat"/>
    <property type="match status" value="1"/>
</dbReference>